<sequence length="120" mass="12957">MTGYFSSAAAFLIEAVFGLYMLIVLLRLMLQMVRADFHNPLSQFIVKATNPPLKPLRRLIPGIAGIDVASVVLLFLLQMAKLALIALSAGMMLSIVGLAVLSVAELVALVLNVYMISILI</sequence>
<dbReference type="Proteomes" id="UP000885832">
    <property type="component" value="Unassembled WGS sequence"/>
</dbReference>
<dbReference type="GO" id="GO:0016020">
    <property type="term" value="C:membrane"/>
    <property type="evidence" value="ECO:0007669"/>
    <property type="project" value="InterPro"/>
</dbReference>
<dbReference type="Pfam" id="PF02325">
    <property type="entry name" value="CCB3_YggT"/>
    <property type="match status" value="1"/>
</dbReference>
<feature type="transmembrane region" description="Helical" evidence="1">
    <location>
        <begin position="6"/>
        <end position="30"/>
    </location>
</feature>
<protein>
    <submittedName>
        <fullName evidence="2">YggT family protein</fullName>
    </submittedName>
</protein>
<proteinExistence type="predicted"/>
<gene>
    <name evidence="2" type="ORF">ENJ65_05095</name>
</gene>
<keyword evidence="1" id="KW-1133">Transmembrane helix</keyword>
<evidence type="ECO:0000313" key="2">
    <source>
        <dbReference type="EMBL" id="HHJ80990.1"/>
    </source>
</evidence>
<accession>A0A832N5M9</accession>
<dbReference type="AlphaFoldDB" id="A0A832N5M9"/>
<feature type="non-terminal residue" evidence="2">
    <location>
        <position position="120"/>
    </location>
</feature>
<keyword evidence="1" id="KW-0812">Transmembrane</keyword>
<evidence type="ECO:0000256" key="1">
    <source>
        <dbReference type="SAM" id="Phobius"/>
    </source>
</evidence>
<reference evidence="2" key="1">
    <citation type="journal article" date="2020" name="mSystems">
        <title>Genome- and Community-Level Interaction Insights into Carbon Utilization and Element Cycling Functions of Hydrothermarchaeota in Hydrothermal Sediment.</title>
        <authorList>
            <person name="Zhou Z."/>
            <person name="Liu Y."/>
            <person name="Xu W."/>
            <person name="Pan J."/>
            <person name="Luo Z.H."/>
            <person name="Li M."/>
        </authorList>
    </citation>
    <scope>NUCLEOTIDE SEQUENCE [LARGE SCALE GENOMIC DNA]</scope>
    <source>
        <strain evidence="2">HyVt-505</strain>
    </source>
</reference>
<keyword evidence="1" id="KW-0472">Membrane</keyword>
<feature type="transmembrane region" description="Helical" evidence="1">
    <location>
        <begin position="83"/>
        <end position="114"/>
    </location>
</feature>
<organism evidence="2">
    <name type="scientific">Candidatus Tenderia electrophaga</name>
    <dbReference type="NCBI Taxonomy" id="1748243"/>
    <lineage>
        <taxon>Bacteria</taxon>
        <taxon>Pseudomonadati</taxon>
        <taxon>Pseudomonadota</taxon>
        <taxon>Gammaproteobacteria</taxon>
        <taxon>Candidatus Tenderiales</taxon>
        <taxon>Candidatus Tenderiaceae</taxon>
        <taxon>Candidatus Tenderia</taxon>
    </lineage>
</organism>
<feature type="transmembrane region" description="Helical" evidence="1">
    <location>
        <begin position="59"/>
        <end position="77"/>
    </location>
</feature>
<dbReference type="EMBL" id="DRNF01000323">
    <property type="protein sequence ID" value="HHJ80990.1"/>
    <property type="molecule type" value="Genomic_DNA"/>
</dbReference>
<name>A0A832N5M9_9GAMM</name>
<dbReference type="InterPro" id="IPR003425">
    <property type="entry name" value="CCB3/YggT"/>
</dbReference>
<comment type="caution">
    <text evidence="2">The sequence shown here is derived from an EMBL/GenBank/DDBJ whole genome shotgun (WGS) entry which is preliminary data.</text>
</comment>